<dbReference type="Proteomes" id="UP001564408">
    <property type="component" value="Unassembled WGS sequence"/>
</dbReference>
<evidence type="ECO:0000256" key="9">
    <source>
        <dbReference type="ARBA" id="ARBA00034078"/>
    </source>
</evidence>
<accession>A0ABV4BBC1</accession>
<comment type="cofactor">
    <cofactor evidence="9">
        <name>[2Fe-2S] cluster</name>
        <dbReference type="ChEBI" id="CHEBI:190135"/>
    </cofactor>
</comment>
<dbReference type="GO" id="GO:0050136">
    <property type="term" value="F:NADH dehydrogenase (quinone) (non-electrogenic) activity"/>
    <property type="evidence" value="ECO:0007669"/>
    <property type="project" value="UniProtKB-EC"/>
</dbReference>
<keyword evidence="4" id="KW-0479">Metal-binding</keyword>
<dbReference type="Pfam" id="PF01257">
    <property type="entry name" value="2Fe-2S_thioredx"/>
    <property type="match status" value="1"/>
</dbReference>
<evidence type="ECO:0000256" key="7">
    <source>
        <dbReference type="ARBA" id="ARBA00031580"/>
    </source>
</evidence>
<evidence type="ECO:0000313" key="11">
    <source>
        <dbReference type="Proteomes" id="UP001564408"/>
    </source>
</evidence>
<dbReference type="NCBIfam" id="NF005722">
    <property type="entry name" value="PRK07539.1-2"/>
    <property type="match status" value="1"/>
</dbReference>
<dbReference type="InterPro" id="IPR042128">
    <property type="entry name" value="NuoE_dom"/>
</dbReference>
<protein>
    <recommendedName>
        <fullName evidence="2">NADH-quinone oxidoreductase subunit E</fullName>
    </recommendedName>
    <alternativeName>
        <fullName evidence="7">NADH dehydrogenase I subunit E</fullName>
    </alternativeName>
    <alternativeName>
        <fullName evidence="8">NDH-1 subunit E</fullName>
    </alternativeName>
</protein>
<evidence type="ECO:0000256" key="6">
    <source>
        <dbReference type="ARBA" id="ARBA00023014"/>
    </source>
</evidence>
<reference evidence="10 11" key="1">
    <citation type="submission" date="2024-05" db="EMBL/GenBank/DDBJ databases">
        <title>Genome Sequence and Characterization of the New Strain Purple Sulfur Bacterium of Genus Thioalkalicoccus.</title>
        <authorList>
            <person name="Bryantseva I.A."/>
            <person name="Kyndt J.A."/>
            <person name="Imhoff J.F."/>
        </authorList>
    </citation>
    <scope>NUCLEOTIDE SEQUENCE [LARGE SCALE GENOMIC DNA]</scope>
    <source>
        <strain evidence="10 11">Um2</strain>
    </source>
</reference>
<keyword evidence="3" id="KW-0001">2Fe-2S</keyword>
<proteinExistence type="inferred from homology"/>
<evidence type="ECO:0000256" key="2">
    <source>
        <dbReference type="ARBA" id="ARBA00019898"/>
    </source>
</evidence>
<dbReference type="EMBL" id="JBDKXB010000003">
    <property type="protein sequence ID" value="MEY6431400.1"/>
    <property type="molecule type" value="Genomic_DNA"/>
</dbReference>
<keyword evidence="11" id="KW-1185">Reference proteome</keyword>
<keyword evidence="5" id="KW-0408">Iron</keyword>
<evidence type="ECO:0000256" key="8">
    <source>
        <dbReference type="ARBA" id="ARBA00032788"/>
    </source>
</evidence>
<dbReference type="SUPFAM" id="SSF52833">
    <property type="entry name" value="Thioredoxin-like"/>
    <property type="match status" value="1"/>
</dbReference>
<dbReference type="PIRSF" id="PIRSF000216">
    <property type="entry name" value="NADH_DH_24kDa"/>
    <property type="match status" value="1"/>
</dbReference>
<dbReference type="Gene3D" id="1.10.10.1590">
    <property type="entry name" value="NADH-quinone oxidoreductase subunit E"/>
    <property type="match status" value="1"/>
</dbReference>
<comment type="similarity">
    <text evidence="1">Belongs to the complex I 24 kDa subunit family.</text>
</comment>
<evidence type="ECO:0000313" key="10">
    <source>
        <dbReference type="EMBL" id="MEY6431400.1"/>
    </source>
</evidence>
<evidence type="ECO:0000256" key="4">
    <source>
        <dbReference type="ARBA" id="ARBA00022723"/>
    </source>
</evidence>
<evidence type="ECO:0000256" key="1">
    <source>
        <dbReference type="ARBA" id="ARBA00010643"/>
    </source>
</evidence>
<dbReference type="InterPro" id="IPR036249">
    <property type="entry name" value="Thioredoxin-like_sf"/>
</dbReference>
<dbReference type="CDD" id="cd03064">
    <property type="entry name" value="TRX_Fd_NuoE"/>
    <property type="match status" value="1"/>
</dbReference>
<dbReference type="PANTHER" id="PTHR10371">
    <property type="entry name" value="NADH DEHYDROGENASE UBIQUINONE FLAVOPROTEIN 2, MITOCHONDRIAL"/>
    <property type="match status" value="1"/>
</dbReference>
<sequence>MSANNLAVADARSVDKDQLFTAEIRAAIDSFVARYPSDWQQSAVMPALTLLQEHNGGWLSRELMDDLAAYLGMPPIAVYEVASFYSMYDLEPVGRHKVCVCNSVSCLLNGSEALIEHVTERYGVRPGQTTADGRFTLKEVECLGACRDAPAVLVGQTYHEKLSPAALDKLIDELE</sequence>
<dbReference type="PANTHER" id="PTHR10371:SF3">
    <property type="entry name" value="NADH DEHYDROGENASE [UBIQUINONE] FLAVOPROTEIN 2, MITOCHONDRIAL"/>
    <property type="match status" value="1"/>
</dbReference>
<dbReference type="Gene3D" id="3.40.30.10">
    <property type="entry name" value="Glutaredoxin"/>
    <property type="match status" value="1"/>
</dbReference>
<dbReference type="PROSITE" id="PS01099">
    <property type="entry name" value="COMPLEX1_24K"/>
    <property type="match status" value="1"/>
</dbReference>
<gene>
    <name evidence="10" type="primary">nuoE</name>
    <name evidence="10" type="ORF">ABC977_03150</name>
</gene>
<dbReference type="InterPro" id="IPR041921">
    <property type="entry name" value="NuoE_N"/>
</dbReference>
<name>A0ABV4BBC1_9GAMM</name>
<dbReference type="RefSeq" id="WP_369665785.1">
    <property type="nucleotide sequence ID" value="NZ_JBDKXB010000003.1"/>
</dbReference>
<evidence type="ECO:0000256" key="3">
    <source>
        <dbReference type="ARBA" id="ARBA00022714"/>
    </source>
</evidence>
<organism evidence="10 11">
    <name type="scientific">Thioalkalicoccus limnaeus</name>
    <dbReference type="NCBI Taxonomy" id="120681"/>
    <lineage>
        <taxon>Bacteria</taxon>
        <taxon>Pseudomonadati</taxon>
        <taxon>Pseudomonadota</taxon>
        <taxon>Gammaproteobacteria</taxon>
        <taxon>Chromatiales</taxon>
        <taxon>Chromatiaceae</taxon>
        <taxon>Thioalkalicoccus</taxon>
    </lineage>
</organism>
<evidence type="ECO:0000256" key="5">
    <source>
        <dbReference type="ARBA" id="ARBA00023004"/>
    </source>
</evidence>
<keyword evidence="10" id="KW-0560">Oxidoreductase</keyword>
<comment type="caution">
    <text evidence="10">The sequence shown here is derived from an EMBL/GenBank/DDBJ whole genome shotgun (WGS) entry which is preliminary data.</text>
</comment>
<dbReference type="NCBIfam" id="TIGR01958">
    <property type="entry name" value="nuoE_fam"/>
    <property type="match status" value="1"/>
</dbReference>
<keyword evidence="6" id="KW-0411">Iron-sulfur</keyword>
<dbReference type="InterPro" id="IPR002023">
    <property type="entry name" value="NuoE-like"/>
</dbReference>